<evidence type="ECO:0000313" key="1">
    <source>
        <dbReference type="EMBL" id="KAG2799019.1"/>
    </source>
</evidence>
<dbReference type="VEuPathDB" id="FungiDB:PC110_g1265"/>
<reference evidence="5 6" key="1">
    <citation type="submission" date="2018-01" db="EMBL/GenBank/DDBJ databases">
        <title>Draft genome of the strawberry crown rot pathogen Phytophthora cactorum.</title>
        <authorList>
            <person name="Armitage A.D."/>
            <person name="Lysoe E."/>
            <person name="Nellist C.F."/>
            <person name="Harrison R.J."/>
            <person name="Brurberg M.B."/>
        </authorList>
    </citation>
    <scope>NUCLEOTIDE SEQUENCE [LARGE SCALE GENOMIC DNA]</scope>
    <source>
        <strain evidence="5 6">10300</strain>
    </source>
</reference>
<evidence type="ECO:0000313" key="2">
    <source>
        <dbReference type="EMBL" id="KAG2951821.1"/>
    </source>
</evidence>
<reference evidence="1" key="2">
    <citation type="submission" date="2018-10" db="EMBL/GenBank/DDBJ databases">
        <title>Effector identification in a new, highly contiguous assembly of the strawberry crown rot pathogen Phytophthora cactorum.</title>
        <authorList>
            <person name="Armitage A.D."/>
            <person name="Nellist C.F."/>
            <person name="Bates H."/>
            <person name="Vickerstaff R.J."/>
            <person name="Harrison R.J."/>
        </authorList>
    </citation>
    <scope>NUCLEOTIDE SEQUENCE</scope>
    <source>
        <strain evidence="1">15-7</strain>
        <strain evidence="2">P415</strain>
        <strain evidence="3">P421</strain>
    </source>
</reference>
<dbReference type="EMBL" id="RCML01003912">
    <property type="protein sequence ID" value="KAG2951821.1"/>
    <property type="molecule type" value="Genomic_DNA"/>
</dbReference>
<dbReference type="EMBL" id="RCMG01003690">
    <property type="protein sequence ID" value="KAG2799019.1"/>
    <property type="molecule type" value="Genomic_DNA"/>
</dbReference>
<sequence>MTPEEAAHSLKSYPWNKDAKSIVHVKSRLSWSNATFAGRESEVDEQTGTGADFEYLLEMDDVDQIIGGEWLNKSNDDYPDFLWFPEGKPAVDTVTSIS</sequence>
<comment type="caution">
    <text evidence="5">The sequence shown here is derived from an EMBL/GenBank/DDBJ whole genome shotgun (WGS) entry which is preliminary data.</text>
</comment>
<protein>
    <submittedName>
        <fullName evidence="5">Uncharacterized protein</fullName>
    </submittedName>
</protein>
<organism evidence="5 6">
    <name type="scientific">Phytophthora cactorum</name>
    <dbReference type="NCBI Taxonomy" id="29920"/>
    <lineage>
        <taxon>Eukaryota</taxon>
        <taxon>Sar</taxon>
        <taxon>Stramenopiles</taxon>
        <taxon>Oomycota</taxon>
        <taxon>Peronosporomycetes</taxon>
        <taxon>Peronosporales</taxon>
        <taxon>Peronosporaceae</taxon>
        <taxon>Phytophthora</taxon>
    </lineage>
</organism>
<dbReference type="InterPro" id="IPR032048">
    <property type="entry name" value="TGase_elicitor"/>
</dbReference>
<evidence type="ECO:0000313" key="5">
    <source>
        <dbReference type="EMBL" id="RAW42582.1"/>
    </source>
</evidence>
<dbReference type="Pfam" id="PF16683">
    <property type="entry name" value="TGase_elicitor"/>
    <property type="match status" value="1"/>
</dbReference>
<dbReference type="AlphaFoldDB" id="A0A329T3U4"/>
<name>A0A329T3U4_9STRA</name>
<dbReference type="EMBL" id="RCMV01004022">
    <property type="protein sequence ID" value="KAG3196555.1"/>
    <property type="molecule type" value="Genomic_DNA"/>
</dbReference>
<accession>A0A329T3U4</accession>
<dbReference type="Proteomes" id="UP000697107">
    <property type="component" value="Unassembled WGS sequence"/>
</dbReference>
<evidence type="ECO:0000313" key="3">
    <source>
        <dbReference type="EMBL" id="KAG3196555.1"/>
    </source>
</evidence>
<dbReference type="Proteomes" id="UP000760860">
    <property type="component" value="Unassembled WGS sequence"/>
</dbReference>
<dbReference type="STRING" id="29920.A0A329T3U4"/>
<dbReference type="Proteomes" id="UP000251314">
    <property type="component" value="Unassembled WGS sequence"/>
</dbReference>
<keyword evidence="6" id="KW-1185">Reference proteome</keyword>
<proteinExistence type="predicted"/>
<dbReference type="EMBL" id="MJFZ01000014">
    <property type="protein sequence ID" value="RAW42582.1"/>
    <property type="molecule type" value="Genomic_DNA"/>
</dbReference>
<dbReference type="EMBL" id="MJFZ01000014">
    <property type="protein sequence ID" value="RAW42577.1"/>
    <property type="molecule type" value="Genomic_DNA"/>
</dbReference>
<dbReference type="OrthoDB" id="10249031at2759"/>
<dbReference type="GO" id="GO:0016755">
    <property type="term" value="F:aminoacyltransferase activity"/>
    <property type="evidence" value="ECO:0007669"/>
    <property type="project" value="InterPro"/>
</dbReference>
<evidence type="ECO:0000313" key="6">
    <source>
        <dbReference type="Proteomes" id="UP000251314"/>
    </source>
</evidence>
<dbReference type="VEuPathDB" id="FungiDB:PC110_g1268"/>
<evidence type="ECO:0000313" key="4">
    <source>
        <dbReference type="EMBL" id="RAW42577.1"/>
    </source>
</evidence>
<dbReference type="Proteomes" id="UP000735874">
    <property type="component" value="Unassembled WGS sequence"/>
</dbReference>
<gene>
    <name evidence="4" type="ORF">PC110_g1265</name>
    <name evidence="5" type="ORF">PC110_g1268</name>
    <name evidence="1" type="ORF">PC113_g24848</name>
    <name evidence="2" type="ORF">PC118_g25146</name>
    <name evidence="3" type="ORF">PC129_g24674</name>
</gene>